<proteinExistence type="predicted"/>
<feature type="coiled-coil region" evidence="1">
    <location>
        <begin position="155"/>
        <end position="199"/>
    </location>
</feature>
<protein>
    <submittedName>
        <fullName evidence="3">Cyclin</fullName>
    </submittedName>
</protein>
<organism evidence="3 4">
    <name type="scientific">Phyllosticta citrichinensis</name>
    <dbReference type="NCBI Taxonomy" id="1130410"/>
    <lineage>
        <taxon>Eukaryota</taxon>
        <taxon>Fungi</taxon>
        <taxon>Dikarya</taxon>
        <taxon>Ascomycota</taxon>
        <taxon>Pezizomycotina</taxon>
        <taxon>Dothideomycetes</taxon>
        <taxon>Dothideomycetes incertae sedis</taxon>
        <taxon>Botryosphaeriales</taxon>
        <taxon>Phyllostictaceae</taxon>
        <taxon>Phyllosticta</taxon>
    </lineage>
</organism>
<dbReference type="PANTHER" id="PTHR14305">
    <property type="entry name" value="E3 UBIQUITIN-PROTEIN LIGASE CCNB1IP1"/>
    <property type="match status" value="1"/>
</dbReference>
<reference evidence="3 4" key="1">
    <citation type="journal article" date="2022" name="G3 (Bethesda)">
        <title>Enemy or ally: a genomic approach to elucidate the lifestyle of Phyllosticta citrichinaensis.</title>
        <authorList>
            <person name="Buijs V.A."/>
            <person name="Groenewald J.Z."/>
            <person name="Haridas S."/>
            <person name="LaButti K.M."/>
            <person name="Lipzen A."/>
            <person name="Martin F.M."/>
            <person name="Barry K."/>
            <person name="Grigoriev I.V."/>
            <person name="Crous P.W."/>
            <person name="Seidl M.F."/>
        </authorList>
    </citation>
    <scope>NUCLEOTIDE SEQUENCE [LARGE SCALE GENOMIC DNA]</scope>
    <source>
        <strain evidence="3 4">CBS 129764</strain>
    </source>
</reference>
<dbReference type="EMBL" id="JBBWUH010000005">
    <property type="protein sequence ID" value="KAK8166578.1"/>
    <property type="molecule type" value="Genomic_DNA"/>
</dbReference>
<feature type="compositionally biased region" description="Polar residues" evidence="2">
    <location>
        <begin position="251"/>
        <end position="299"/>
    </location>
</feature>
<dbReference type="PANTHER" id="PTHR14305:SF0">
    <property type="entry name" value="E3 UBIQUITIN-PROTEIN LIGASE CCNB1IP1"/>
    <property type="match status" value="1"/>
</dbReference>
<feature type="region of interest" description="Disordered" evidence="2">
    <location>
        <begin position="366"/>
        <end position="389"/>
    </location>
</feature>
<keyword evidence="4" id="KW-1185">Reference proteome</keyword>
<dbReference type="InterPro" id="IPR042448">
    <property type="entry name" value="CCNB1IP1"/>
</dbReference>
<dbReference type="Proteomes" id="UP001456524">
    <property type="component" value="Unassembled WGS sequence"/>
</dbReference>
<keyword evidence="1" id="KW-0175">Coiled coil</keyword>
<accession>A0ABR1XTQ9</accession>
<feature type="region of interest" description="Disordered" evidence="2">
    <location>
        <begin position="245"/>
        <end position="337"/>
    </location>
</feature>
<evidence type="ECO:0000313" key="4">
    <source>
        <dbReference type="Proteomes" id="UP001456524"/>
    </source>
</evidence>
<sequence>MDFNLRCNSLKCRTQLTERAVVTTCRCAAAHEASQAVRPLILRSHIFCLACSNELGLSRPDGQVRICPACDTQLPNPDDAVETRLDPSEDYKTSVLSGLSPTLIMECAGRGLAFYTYQTTQEIMYNEFLAKSLTEKYSDVNAQMDKVVHDANAEIGSLRDKMQVVYQEKKRLEEENLKIAEAYREKAKSQANLQRLYNQLKAQVLTGQVATAASEDAEATLQSVTAERFVDKVGGRPGPAGIYPAHEAGSGMNSRQRSNAYSGNGQSWRPSQGANAWTNQGQAGRSLRQTASVNATPSQHRTRLGDPNIHPSPFRGSGFGRSQNTPMTRQPLGAINPNSFSGIGTDGYGMSAGMRAGKQINTSLGDARGSWPGTGSIRVPGSCQNMGMH</sequence>
<name>A0ABR1XTQ9_9PEZI</name>
<comment type="caution">
    <text evidence="3">The sequence shown here is derived from an EMBL/GenBank/DDBJ whole genome shotgun (WGS) entry which is preliminary data.</text>
</comment>
<evidence type="ECO:0000313" key="3">
    <source>
        <dbReference type="EMBL" id="KAK8166578.1"/>
    </source>
</evidence>
<gene>
    <name evidence="3" type="ORF">IWX90DRAFT_217337</name>
</gene>
<evidence type="ECO:0000256" key="2">
    <source>
        <dbReference type="SAM" id="MobiDB-lite"/>
    </source>
</evidence>
<evidence type="ECO:0000256" key="1">
    <source>
        <dbReference type="SAM" id="Coils"/>
    </source>
</evidence>